<proteinExistence type="predicted"/>
<organism evidence="1 2">
    <name type="scientific">Desulfovibrio subterraneus</name>
    <dbReference type="NCBI Taxonomy" id="2718620"/>
    <lineage>
        <taxon>Bacteria</taxon>
        <taxon>Pseudomonadati</taxon>
        <taxon>Thermodesulfobacteriota</taxon>
        <taxon>Desulfovibrionia</taxon>
        <taxon>Desulfovibrionales</taxon>
        <taxon>Desulfovibrionaceae</taxon>
        <taxon>Desulfovibrio</taxon>
    </lineage>
</organism>
<sequence length="62" mass="6803">MERIRNRRAVPQAVIPGITAGQRGRWQVVMMDRNDVVAVAFGLAAGSMIDSKEESGKFRNSA</sequence>
<dbReference type="Proteomes" id="UP000503840">
    <property type="component" value="Unassembled WGS sequence"/>
</dbReference>
<keyword evidence="2" id="KW-1185">Reference proteome</keyword>
<evidence type="ECO:0000313" key="2">
    <source>
        <dbReference type="Proteomes" id="UP000503840"/>
    </source>
</evidence>
<accession>A0A7J0BIJ8</accession>
<protein>
    <submittedName>
        <fullName evidence="1">Uncharacterized protein</fullName>
    </submittedName>
</protein>
<reference evidence="1 2" key="1">
    <citation type="submission" date="2020-05" db="EMBL/GenBank/DDBJ databases">
        <title>Draft genome sequence of Desulfovibrio sp. strain HN2T.</title>
        <authorList>
            <person name="Ueno A."/>
            <person name="Tamazawa S."/>
            <person name="Tamamura S."/>
            <person name="Murakami T."/>
            <person name="Kiyama T."/>
            <person name="Inomata H."/>
            <person name="Amano Y."/>
            <person name="Miyakawa K."/>
            <person name="Tamaki H."/>
            <person name="Naganuma T."/>
            <person name="Kaneko K."/>
        </authorList>
    </citation>
    <scope>NUCLEOTIDE SEQUENCE [LARGE SCALE GENOMIC DNA]</scope>
    <source>
        <strain evidence="1 2">HN2</strain>
    </source>
</reference>
<evidence type="ECO:0000313" key="1">
    <source>
        <dbReference type="EMBL" id="GFM33480.1"/>
    </source>
</evidence>
<comment type="caution">
    <text evidence="1">The sequence shown here is derived from an EMBL/GenBank/DDBJ whole genome shotgun (WGS) entry which is preliminary data.</text>
</comment>
<dbReference type="EMBL" id="BLVO01000013">
    <property type="protein sequence ID" value="GFM33480.1"/>
    <property type="molecule type" value="Genomic_DNA"/>
</dbReference>
<name>A0A7J0BIJ8_9BACT</name>
<dbReference type="AlphaFoldDB" id="A0A7J0BIJ8"/>
<gene>
    <name evidence="1" type="ORF">DSM101010T_18450</name>
</gene>